<comment type="caution">
    <text evidence="1">The sequence shown here is derived from an EMBL/GenBank/DDBJ whole genome shotgun (WGS) entry which is preliminary data.</text>
</comment>
<sequence>MFKPNSRSNPLLLRCPMDHHMLHPEPPVSADLAMILELIIVLGILVHLRLLRNGGFSSNRFELHTVEASVHTASIEDPIFSSLHGTTEDLGKIPNESTLILIRHGESLWNEKNLFSGCVDVPLTNKGVEEAIEAGKRISNLPIDIIYTSALIRAQMTAMLALTQHRCYKVPIIVHDESEESKKWSQIHSENTKKQCIPVVKAWQLNERRNLSETAERYGKEQVHEWRRSYSTCPPNGESLEMTSRRAVAYFREHIEPQLLSGKHVMVAAHANSLRAIIMYLDNLTSQEVIDLELSNGVPMLYICKEGKIIRRGSPLGSTEAGVYAYTRDLALYRQELDEMYL</sequence>
<dbReference type="Proteomes" id="UP000828048">
    <property type="component" value="Chromosome 4"/>
</dbReference>
<proteinExistence type="predicted"/>
<evidence type="ECO:0000313" key="1">
    <source>
        <dbReference type="EMBL" id="KAH7860475.1"/>
    </source>
</evidence>
<name>A0ACB7Z4I0_9ERIC</name>
<evidence type="ECO:0000313" key="2">
    <source>
        <dbReference type="Proteomes" id="UP000828048"/>
    </source>
</evidence>
<reference evidence="1 2" key="1">
    <citation type="journal article" date="2021" name="Hortic Res">
        <title>High-quality reference genome and annotation aids understanding of berry development for evergreen blueberry (Vaccinium darrowii).</title>
        <authorList>
            <person name="Yu J."/>
            <person name="Hulse-Kemp A.M."/>
            <person name="Babiker E."/>
            <person name="Staton M."/>
        </authorList>
    </citation>
    <scope>NUCLEOTIDE SEQUENCE [LARGE SCALE GENOMIC DNA]</scope>
    <source>
        <strain evidence="2">cv. NJ 8807/NJ 8810</strain>
        <tissue evidence="1">Young leaf</tissue>
    </source>
</reference>
<gene>
    <name evidence="1" type="ORF">Vadar_013854</name>
</gene>
<keyword evidence="2" id="KW-1185">Reference proteome</keyword>
<dbReference type="EMBL" id="CM037154">
    <property type="protein sequence ID" value="KAH7860475.1"/>
    <property type="molecule type" value="Genomic_DNA"/>
</dbReference>
<accession>A0ACB7Z4I0</accession>
<protein>
    <submittedName>
        <fullName evidence="1">Uncharacterized protein</fullName>
    </submittedName>
</protein>
<organism evidence="1 2">
    <name type="scientific">Vaccinium darrowii</name>
    <dbReference type="NCBI Taxonomy" id="229202"/>
    <lineage>
        <taxon>Eukaryota</taxon>
        <taxon>Viridiplantae</taxon>
        <taxon>Streptophyta</taxon>
        <taxon>Embryophyta</taxon>
        <taxon>Tracheophyta</taxon>
        <taxon>Spermatophyta</taxon>
        <taxon>Magnoliopsida</taxon>
        <taxon>eudicotyledons</taxon>
        <taxon>Gunneridae</taxon>
        <taxon>Pentapetalae</taxon>
        <taxon>asterids</taxon>
        <taxon>Ericales</taxon>
        <taxon>Ericaceae</taxon>
        <taxon>Vaccinioideae</taxon>
        <taxon>Vaccinieae</taxon>
        <taxon>Vaccinium</taxon>
    </lineage>
</organism>